<dbReference type="SUPFAM" id="SSF52540">
    <property type="entry name" value="P-loop containing nucleoside triphosphate hydrolases"/>
    <property type="match status" value="1"/>
</dbReference>
<dbReference type="EMBL" id="JACHFM010000002">
    <property type="protein sequence ID" value="MBB5222531.1"/>
    <property type="molecule type" value="Genomic_DNA"/>
</dbReference>
<evidence type="ECO:0000313" key="1">
    <source>
        <dbReference type="EMBL" id="MBB5222531.1"/>
    </source>
</evidence>
<proteinExistence type="predicted"/>
<comment type="caution">
    <text evidence="1">The sequence shown here is derived from an EMBL/GenBank/DDBJ whole genome shotgun (WGS) entry which is preliminary data.</text>
</comment>
<accession>A0A840STL2</accession>
<dbReference type="AlphaFoldDB" id="A0A840STL2"/>
<sequence>MIYATPDEWLGARHKRVALFGMSGLGKTRIAAMLREEAEWFHYSIDFRIGTRYMGEHIVDNFKREAMRNRFLRELLRSDSIFIASNISFHNLAPLSTYLGKPGDPDKGGIPFDEYLRRQRQHREAEIAATRDAVPFIGKAQEIYGYDHFVCDTSGSLCEVVDPEDPADPVMVDVAGATLPVWFRGTEADLEELCRRFDRAPKPMYYPESFLTKLWTSYCTERGVRPDAVDPDDFIRHGFRALMAHRLPRYQAMADRWGVTVEATEVASVRDPADFDALIAAAIARRTA</sequence>
<reference evidence="1 2" key="1">
    <citation type="submission" date="2020-08" db="EMBL/GenBank/DDBJ databases">
        <title>Genomic Encyclopedia of Type Strains, Phase IV (KMG-IV): sequencing the most valuable type-strain genomes for metagenomic binning, comparative biology and taxonomic classification.</title>
        <authorList>
            <person name="Goeker M."/>
        </authorList>
    </citation>
    <scope>NUCLEOTIDE SEQUENCE [LARGE SCALE GENOMIC DNA]</scope>
    <source>
        <strain evidence="1 2">DSM 101730</strain>
    </source>
</reference>
<evidence type="ECO:0008006" key="3">
    <source>
        <dbReference type="Google" id="ProtNLM"/>
    </source>
</evidence>
<organism evidence="1 2">
    <name type="scientific">Amaricoccus macauensis</name>
    <dbReference type="NCBI Taxonomy" id="57001"/>
    <lineage>
        <taxon>Bacteria</taxon>
        <taxon>Pseudomonadati</taxon>
        <taxon>Pseudomonadota</taxon>
        <taxon>Alphaproteobacteria</taxon>
        <taxon>Rhodobacterales</taxon>
        <taxon>Paracoccaceae</taxon>
        <taxon>Amaricoccus</taxon>
    </lineage>
</organism>
<keyword evidence="2" id="KW-1185">Reference proteome</keyword>
<protein>
    <recommendedName>
        <fullName evidence="3">ATPase</fullName>
    </recommendedName>
</protein>
<name>A0A840STL2_9RHOB</name>
<gene>
    <name evidence="1" type="ORF">HNP73_002467</name>
</gene>
<evidence type="ECO:0000313" key="2">
    <source>
        <dbReference type="Proteomes" id="UP000549457"/>
    </source>
</evidence>
<dbReference type="Proteomes" id="UP000549457">
    <property type="component" value="Unassembled WGS sequence"/>
</dbReference>
<dbReference type="Gene3D" id="3.40.50.300">
    <property type="entry name" value="P-loop containing nucleotide triphosphate hydrolases"/>
    <property type="match status" value="1"/>
</dbReference>
<dbReference type="InterPro" id="IPR027417">
    <property type="entry name" value="P-loop_NTPase"/>
</dbReference>
<dbReference type="RefSeq" id="WP_184149500.1">
    <property type="nucleotide sequence ID" value="NZ_JACHFM010000002.1"/>
</dbReference>